<reference evidence="1" key="1">
    <citation type="journal article" date="2022" name="bioRxiv">
        <title>Sequencing and chromosome-scale assembly of the giantPleurodeles waltlgenome.</title>
        <authorList>
            <person name="Brown T."/>
            <person name="Elewa A."/>
            <person name="Iarovenko S."/>
            <person name="Subramanian E."/>
            <person name="Araus A.J."/>
            <person name="Petzold A."/>
            <person name="Susuki M."/>
            <person name="Suzuki K.-i.T."/>
            <person name="Hayashi T."/>
            <person name="Toyoda A."/>
            <person name="Oliveira C."/>
            <person name="Osipova E."/>
            <person name="Leigh N.D."/>
            <person name="Simon A."/>
            <person name="Yun M.H."/>
        </authorList>
    </citation>
    <scope>NUCLEOTIDE SEQUENCE</scope>
    <source>
        <strain evidence="1">20211129_DDA</strain>
        <tissue evidence="1">Liver</tissue>
    </source>
</reference>
<evidence type="ECO:0000313" key="1">
    <source>
        <dbReference type="EMBL" id="KAJ1193337.1"/>
    </source>
</evidence>
<organism evidence="1 2">
    <name type="scientific">Pleurodeles waltl</name>
    <name type="common">Iberian ribbed newt</name>
    <dbReference type="NCBI Taxonomy" id="8319"/>
    <lineage>
        <taxon>Eukaryota</taxon>
        <taxon>Metazoa</taxon>
        <taxon>Chordata</taxon>
        <taxon>Craniata</taxon>
        <taxon>Vertebrata</taxon>
        <taxon>Euteleostomi</taxon>
        <taxon>Amphibia</taxon>
        <taxon>Batrachia</taxon>
        <taxon>Caudata</taxon>
        <taxon>Salamandroidea</taxon>
        <taxon>Salamandridae</taxon>
        <taxon>Pleurodelinae</taxon>
        <taxon>Pleurodeles</taxon>
    </lineage>
</organism>
<comment type="caution">
    <text evidence="1">The sequence shown here is derived from an EMBL/GenBank/DDBJ whole genome shotgun (WGS) entry which is preliminary data.</text>
</comment>
<dbReference type="AlphaFoldDB" id="A0AAV7V0A3"/>
<dbReference type="Proteomes" id="UP001066276">
    <property type="component" value="Chromosome 2_2"/>
</dbReference>
<accession>A0AAV7V0A3</accession>
<gene>
    <name evidence="1" type="ORF">NDU88_002635</name>
</gene>
<dbReference type="EMBL" id="JANPWB010000004">
    <property type="protein sequence ID" value="KAJ1193337.1"/>
    <property type="molecule type" value="Genomic_DNA"/>
</dbReference>
<name>A0AAV7V0A3_PLEWA</name>
<proteinExistence type="predicted"/>
<keyword evidence="2" id="KW-1185">Reference proteome</keyword>
<sequence length="131" mass="14347">MHTTPARCGPGPPVSAKLEGTLVRIPSPRWTQQCRTDHLCNPFQLAIVIPSIRNHLLASLSPLAALYLVADYRCIGNNSGGTFFQFTCFPSALVCRFRWALTGVSPHPVSFFVCRASIVLKCHGPTSRPVQ</sequence>
<evidence type="ECO:0000313" key="2">
    <source>
        <dbReference type="Proteomes" id="UP001066276"/>
    </source>
</evidence>
<protein>
    <submittedName>
        <fullName evidence="1">Uncharacterized protein</fullName>
    </submittedName>
</protein>